<dbReference type="Pfam" id="PF18073">
    <property type="entry name" value="Zn_ribbon_LapB"/>
    <property type="match status" value="1"/>
</dbReference>
<evidence type="ECO:0000256" key="3">
    <source>
        <dbReference type="ARBA" id="ARBA00022803"/>
    </source>
</evidence>
<dbReference type="InterPro" id="IPR041166">
    <property type="entry name" value="Rubredoxin_2"/>
</dbReference>
<dbReference type="Pfam" id="PF14559">
    <property type="entry name" value="TPR_19"/>
    <property type="match status" value="1"/>
</dbReference>
<feature type="domain" description="LapB rubredoxin metal binding" evidence="4">
    <location>
        <begin position="356"/>
        <end position="382"/>
    </location>
</feature>
<dbReference type="InterPro" id="IPR011990">
    <property type="entry name" value="TPR-like_helical_dom_sf"/>
</dbReference>
<dbReference type="GO" id="GO:0008653">
    <property type="term" value="P:lipopolysaccharide metabolic process"/>
    <property type="evidence" value="ECO:0007669"/>
    <property type="project" value="InterPro"/>
</dbReference>
<organism evidence="5">
    <name type="scientific">hydrothermal vent metagenome</name>
    <dbReference type="NCBI Taxonomy" id="652676"/>
    <lineage>
        <taxon>unclassified sequences</taxon>
        <taxon>metagenomes</taxon>
        <taxon>ecological metagenomes</taxon>
    </lineage>
</organism>
<dbReference type="SMART" id="SM00028">
    <property type="entry name" value="TPR"/>
    <property type="match status" value="4"/>
</dbReference>
<reference evidence="5" key="1">
    <citation type="submission" date="2018-06" db="EMBL/GenBank/DDBJ databases">
        <authorList>
            <person name="Zhirakovskaya E."/>
        </authorList>
    </citation>
    <scope>NUCLEOTIDE SEQUENCE</scope>
</reference>
<dbReference type="Gene3D" id="1.25.40.10">
    <property type="entry name" value="Tetratricopeptide repeat domain"/>
    <property type="match status" value="2"/>
</dbReference>
<dbReference type="NCBIfam" id="NF008757">
    <property type="entry name" value="PRK11788.1-5"/>
    <property type="match status" value="1"/>
</dbReference>
<dbReference type="HAMAP" id="MF_00994">
    <property type="entry name" value="LPS_assembly_LapB"/>
    <property type="match status" value="1"/>
</dbReference>
<name>A0A3B1A0J6_9ZZZZ</name>
<dbReference type="PROSITE" id="PS50005">
    <property type="entry name" value="TPR"/>
    <property type="match status" value="2"/>
</dbReference>
<keyword evidence="3" id="KW-0802">TPR repeat</keyword>
<keyword evidence="1" id="KW-0479">Metal-binding</keyword>
<evidence type="ECO:0000256" key="2">
    <source>
        <dbReference type="ARBA" id="ARBA00022737"/>
    </source>
</evidence>
<gene>
    <name evidence="5" type="ORF">MNBD_GAMMA22-807</name>
</gene>
<keyword evidence="2" id="KW-0677">Repeat</keyword>
<proteinExistence type="inferred from homology"/>
<dbReference type="PANTHER" id="PTHR45586">
    <property type="entry name" value="TPR REPEAT-CONTAINING PROTEIN PA4667"/>
    <property type="match status" value="1"/>
</dbReference>
<dbReference type="PANTHER" id="PTHR45586:SF1">
    <property type="entry name" value="LIPOPOLYSACCHARIDE ASSEMBLY PROTEIN B"/>
    <property type="match status" value="1"/>
</dbReference>
<dbReference type="SUPFAM" id="SSF81901">
    <property type="entry name" value="HCP-like"/>
    <property type="match status" value="1"/>
</dbReference>
<dbReference type="AlphaFoldDB" id="A0A3B1A0J6"/>
<dbReference type="GO" id="GO:0046872">
    <property type="term" value="F:metal ion binding"/>
    <property type="evidence" value="ECO:0007669"/>
    <property type="project" value="UniProtKB-KW"/>
</dbReference>
<dbReference type="Pfam" id="PF13176">
    <property type="entry name" value="TPR_7"/>
    <property type="match status" value="1"/>
</dbReference>
<protein>
    <submittedName>
        <fullName evidence="5">Lipopolysaccharide assembly protein LapB</fullName>
    </submittedName>
</protein>
<evidence type="ECO:0000256" key="1">
    <source>
        <dbReference type="ARBA" id="ARBA00022723"/>
    </source>
</evidence>
<dbReference type="InterPro" id="IPR030865">
    <property type="entry name" value="LapB"/>
</dbReference>
<evidence type="ECO:0000313" key="5">
    <source>
        <dbReference type="EMBL" id="VAW93633.1"/>
    </source>
</evidence>
<accession>A0A3B1A0J6</accession>
<dbReference type="InterPro" id="IPR051012">
    <property type="entry name" value="CellSynth/LPSAsmb/PSIAsmb"/>
</dbReference>
<evidence type="ECO:0000259" key="4">
    <source>
        <dbReference type="Pfam" id="PF18073"/>
    </source>
</evidence>
<dbReference type="InterPro" id="IPR019734">
    <property type="entry name" value="TPR_rpt"/>
</dbReference>
<dbReference type="EMBL" id="UOFS01000013">
    <property type="protein sequence ID" value="VAW93633.1"/>
    <property type="molecule type" value="Genomic_DNA"/>
</dbReference>
<sequence>MFNTIYLLFLLLPVAFISGYFLGHKKPNNIKLDDKNIIPSDYIKGLNFLLNEQPDKAVQVFIDLLEVNEETVETHLALGHLFRRRGEVNRAIRIHQNLVERTSIEPEQRARAIYQLGQDYLSAGLLDRAEKLFNELMEQKPQTQAAMQRLIEIYQQEKDWAKAIEITKRLAMNTEQDYTKIIAHYYCEQAEQMLRYNEPNKAIKLTKKAIRVNTLCARASIIEGQVLVKMKKYKEALKAYQRVEHQNPELLPEVIEQIKQCYNQLDQNTKMRDYVFNVQSQYGGISLVLAWVDVLAKENSSSAEEFLIAYLKEKASVRAMDKLIDIKQIDSIGSAQDNLNIIKSVTTQLLKTKSHYQCHSCGFLANIYHWQCPSCKGWDTIESLHWVDGE</sequence>